<dbReference type="Proteomes" id="UP001497472">
    <property type="component" value="Unassembled WGS sequence"/>
</dbReference>
<keyword evidence="3" id="KW-1185">Reference proteome</keyword>
<organism evidence="2 3">
    <name type="scientific">Leptosia nina</name>
    <dbReference type="NCBI Taxonomy" id="320188"/>
    <lineage>
        <taxon>Eukaryota</taxon>
        <taxon>Metazoa</taxon>
        <taxon>Ecdysozoa</taxon>
        <taxon>Arthropoda</taxon>
        <taxon>Hexapoda</taxon>
        <taxon>Insecta</taxon>
        <taxon>Pterygota</taxon>
        <taxon>Neoptera</taxon>
        <taxon>Endopterygota</taxon>
        <taxon>Lepidoptera</taxon>
        <taxon>Glossata</taxon>
        <taxon>Ditrysia</taxon>
        <taxon>Papilionoidea</taxon>
        <taxon>Pieridae</taxon>
        <taxon>Pierinae</taxon>
        <taxon>Leptosia</taxon>
    </lineage>
</organism>
<reference evidence="2 3" key="1">
    <citation type="submission" date="2023-11" db="EMBL/GenBank/DDBJ databases">
        <authorList>
            <person name="Okamura Y."/>
        </authorList>
    </citation>
    <scope>NUCLEOTIDE SEQUENCE [LARGE SCALE GENOMIC DNA]</scope>
</reference>
<protein>
    <submittedName>
        <fullName evidence="2">Uncharacterized protein</fullName>
    </submittedName>
</protein>
<feature type="compositionally biased region" description="Basic residues" evidence="1">
    <location>
        <begin position="21"/>
        <end position="30"/>
    </location>
</feature>
<feature type="region of interest" description="Disordered" evidence="1">
    <location>
        <begin position="1"/>
        <end position="62"/>
    </location>
</feature>
<feature type="region of interest" description="Disordered" evidence="1">
    <location>
        <begin position="102"/>
        <end position="121"/>
    </location>
</feature>
<sequence>MSSALVRQALAFVDPEDNETKKKKRSKANRRSNSGQDSHPYKSSIKRKSLKEEKSEEDTVDSKIKKLLALSAPVSKPKIAKKILERAAKGKPLLEKVEKKVEKEQSILFPEDNSFQTSKKR</sequence>
<evidence type="ECO:0000313" key="2">
    <source>
        <dbReference type="EMBL" id="CAK1547558.1"/>
    </source>
</evidence>
<evidence type="ECO:0000313" key="3">
    <source>
        <dbReference type="Proteomes" id="UP001497472"/>
    </source>
</evidence>
<accession>A0AAV1JEJ1</accession>
<proteinExistence type="predicted"/>
<name>A0AAV1JEJ1_9NEOP</name>
<dbReference type="AlphaFoldDB" id="A0AAV1JEJ1"/>
<evidence type="ECO:0000256" key="1">
    <source>
        <dbReference type="SAM" id="MobiDB-lite"/>
    </source>
</evidence>
<comment type="caution">
    <text evidence="2">The sequence shown here is derived from an EMBL/GenBank/DDBJ whole genome shotgun (WGS) entry which is preliminary data.</text>
</comment>
<gene>
    <name evidence="2" type="ORF">LNINA_LOCUS7025</name>
</gene>
<dbReference type="EMBL" id="CAVLEF010000009">
    <property type="protein sequence ID" value="CAK1547558.1"/>
    <property type="molecule type" value="Genomic_DNA"/>
</dbReference>